<dbReference type="Gene3D" id="3.30.420.10">
    <property type="entry name" value="Ribonuclease H-like superfamily/Ribonuclease H"/>
    <property type="match status" value="1"/>
</dbReference>
<evidence type="ECO:0000313" key="2">
    <source>
        <dbReference type="EMBL" id="CEM18399.1"/>
    </source>
</evidence>
<dbReference type="InterPro" id="IPR036397">
    <property type="entry name" value="RNaseH_sf"/>
</dbReference>
<evidence type="ECO:0000256" key="1">
    <source>
        <dbReference type="SAM" id="MobiDB-lite"/>
    </source>
</evidence>
<sequence>MIQTTIRNMELMKKPRLKTPDECFLSGPHLDREDESLIANSGCSHCLYGEGYEKYLVGVRKQRMEFNLAASRESQPFTTDNLHILHLPIRDEFGRVRMVLEEGAIHPSVGRSPLPCAQKELFLAKRRKGRSYVELVDILDGGSFRAPVDRIGWMPLVRLCKDDEAAAAAQVTAPLFVWKKKCFYSFSLSANARASVELPTERKQHLFYVLHSRLAHSVGSYLEKILKEKGVPFSVSPQECRDVRDLCEACKSVNQRKESILLKGVLKQREDRRKRRSKKRVRFVEDESRPSAAGGDLKAQKSQQQKQTKEPAPFNQTIFQDLKEMRTKGVGGFKYISVIVCGGTKKVSLHTFRKKRHAVRHLRQWVRRWEVRGLGKPLIVRTDNGGEFLGKDEIDGYYLQPSPNPSPASLPSNVPVPDDVDVVPPIDVDPIAEQVTEEVKRADFLE</sequence>
<dbReference type="InterPro" id="IPR012337">
    <property type="entry name" value="RNaseH-like_sf"/>
</dbReference>
<feature type="region of interest" description="Disordered" evidence="1">
    <location>
        <begin position="271"/>
        <end position="315"/>
    </location>
</feature>
<evidence type="ECO:0008006" key="3">
    <source>
        <dbReference type="Google" id="ProtNLM"/>
    </source>
</evidence>
<name>A0A0G4FUY0_9ALVE</name>
<dbReference type="SUPFAM" id="SSF53098">
    <property type="entry name" value="Ribonuclease H-like"/>
    <property type="match status" value="1"/>
</dbReference>
<dbReference type="VEuPathDB" id="CryptoDB:Cvel_18760"/>
<proteinExistence type="predicted"/>
<accession>A0A0G4FUY0</accession>
<dbReference type="AlphaFoldDB" id="A0A0G4FUY0"/>
<reference evidence="2" key="1">
    <citation type="submission" date="2014-11" db="EMBL/GenBank/DDBJ databases">
        <authorList>
            <person name="Otto D Thomas"/>
            <person name="Naeem Raeece"/>
        </authorList>
    </citation>
    <scope>NUCLEOTIDE SEQUENCE</scope>
</reference>
<feature type="compositionally biased region" description="Basic residues" evidence="1">
    <location>
        <begin position="272"/>
        <end position="281"/>
    </location>
</feature>
<dbReference type="PhylomeDB" id="A0A0G4FUY0"/>
<gene>
    <name evidence="2" type="ORF">Cvel_18760</name>
</gene>
<dbReference type="EMBL" id="CDMZ01000633">
    <property type="protein sequence ID" value="CEM18399.1"/>
    <property type="molecule type" value="Genomic_DNA"/>
</dbReference>
<dbReference type="GO" id="GO:0003676">
    <property type="term" value="F:nucleic acid binding"/>
    <property type="evidence" value="ECO:0007669"/>
    <property type="project" value="InterPro"/>
</dbReference>
<protein>
    <recommendedName>
        <fullName evidence="3">Integrase catalytic domain-containing protein</fullName>
    </recommendedName>
</protein>
<organism evidence="2">
    <name type="scientific">Chromera velia CCMP2878</name>
    <dbReference type="NCBI Taxonomy" id="1169474"/>
    <lineage>
        <taxon>Eukaryota</taxon>
        <taxon>Sar</taxon>
        <taxon>Alveolata</taxon>
        <taxon>Colpodellida</taxon>
        <taxon>Chromeraceae</taxon>
        <taxon>Chromera</taxon>
    </lineage>
</organism>